<reference evidence="9 10" key="1">
    <citation type="journal article" date="2019" name="Int. J. Syst. Evol. Microbiol.">
        <title>The Global Catalogue of Microorganisms (GCM) 10K type strain sequencing project: providing services to taxonomists for standard genome sequencing and annotation.</title>
        <authorList>
            <consortium name="The Broad Institute Genomics Platform"/>
            <consortium name="The Broad Institute Genome Sequencing Center for Infectious Disease"/>
            <person name="Wu L."/>
            <person name="Ma J."/>
        </authorList>
    </citation>
    <scope>NUCLEOTIDE SEQUENCE [LARGE SCALE GENOMIC DNA]</scope>
    <source>
        <strain evidence="9 10">JCM 14942</strain>
    </source>
</reference>
<evidence type="ECO:0000256" key="2">
    <source>
        <dbReference type="ARBA" id="ARBA00022448"/>
    </source>
</evidence>
<keyword evidence="4 8" id="KW-0249">Electron transport</keyword>
<evidence type="ECO:0000256" key="4">
    <source>
        <dbReference type="ARBA" id="ARBA00022982"/>
    </source>
</evidence>
<evidence type="ECO:0000256" key="8">
    <source>
        <dbReference type="RuleBase" id="RU368020"/>
    </source>
</evidence>
<evidence type="ECO:0000256" key="6">
    <source>
        <dbReference type="ARBA" id="ARBA00023014"/>
    </source>
</evidence>
<dbReference type="Pfam" id="PF13459">
    <property type="entry name" value="Fer4_15"/>
    <property type="match status" value="1"/>
</dbReference>
<dbReference type="PANTHER" id="PTHR36923">
    <property type="entry name" value="FERREDOXIN"/>
    <property type="match status" value="1"/>
</dbReference>
<proteinExistence type="predicted"/>
<keyword evidence="7" id="KW-0003">3Fe-4S</keyword>
<evidence type="ECO:0000256" key="7">
    <source>
        <dbReference type="ARBA" id="ARBA00023291"/>
    </source>
</evidence>
<protein>
    <recommendedName>
        <fullName evidence="8">Ferredoxin</fullName>
    </recommendedName>
</protein>
<evidence type="ECO:0000313" key="9">
    <source>
        <dbReference type="EMBL" id="GAA1518267.1"/>
    </source>
</evidence>
<keyword evidence="2 8" id="KW-0813">Transport</keyword>
<evidence type="ECO:0000256" key="3">
    <source>
        <dbReference type="ARBA" id="ARBA00022723"/>
    </source>
</evidence>
<keyword evidence="3 8" id="KW-0479">Metal-binding</keyword>
<comment type="cofactor">
    <cofactor evidence="1">
        <name>[3Fe-4S] cluster</name>
        <dbReference type="ChEBI" id="CHEBI:21137"/>
    </cofactor>
</comment>
<dbReference type="RefSeq" id="WP_141005682.1">
    <property type="nucleotide sequence ID" value="NZ_BAAAOR010000016.1"/>
</dbReference>
<evidence type="ECO:0000256" key="5">
    <source>
        <dbReference type="ARBA" id="ARBA00023004"/>
    </source>
</evidence>
<dbReference type="InterPro" id="IPR001080">
    <property type="entry name" value="3Fe4S_ferredoxin"/>
</dbReference>
<dbReference type="PRINTS" id="PR00352">
    <property type="entry name" value="3FE4SFRDOXIN"/>
</dbReference>
<evidence type="ECO:0000256" key="1">
    <source>
        <dbReference type="ARBA" id="ARBA00001927"/>
    </source>
</evidence>
<organism evidence="9 10">
    <name type="scientific">Nocardioides humi</name>
    <dbReference type="NCBI Taxonomy" id="449461"/>
    <lineage>
        <taxon>Bacteria</taxon>
        <taxon>Bacillati</taxon>
        <taxon>Actinomycetota</taxon>
        <taxon>Actinomycetes</taxon>
        <taxon>Propionibacteriales</taxon>
        <taxon>Nocardioidaceae</taxon>
        <taxon>Nocardioides</taxon>
    </lineage>
</organism>
<evidence type="ECO:0000313" key="10">
    <source>
        <dbReference type="Proteomes" id="UP001500842"/>
    </source>
</evidence>
<comment type="caution">
    <text evidence="9">The sequence shown here is derived from an EMBL/GenBank/DDBJ whole genome shotgun (WGS) entry which is preliminary data.</text>
</comment>
<dbReference type="SUPFAM" id="SSF54862">
    <property type="entry name" value="4Fe-4S ferredoxins"/>
    <property type="match status" value="1"/>
</dbReference>
<keyword evidence="10" id="KW-1185">Reference proteome</keyword>
<gene>
    <name evidence="9" type="ORF">GCM10009788_22920</name>
</gene>
<keyword evidence="6 8" id="KW-0411">Iron-sulfur</keyword>
<name>A0ABN2AFI9_9ACTN</name>
<dbReference type="Proteomes" id="UP001500842">
    <property type="component" value="Unassembled WGS sequence"/>
</dbReference>
<accession>A0ABN2AFI9</accession>
<dbReference type="EMBL" id="BAAAOR010000016">
    <property type="protein sequence ID" value="GAA1518267.1"/>
    <property type="molecule type" value="Genomic_DNA"/>
</dbReference>
<dbReference type="PANTHER" id="PTHR36923:SF3">
    <property type="entry name" value="FERREDOXIN"/>
    <property type="match status" value="1"/>
</dbReference>
<dbReference type="Gene3D" id="3.30.70.20">
    <property type="match status" value="1"/>
</dbReference>
<keyword evidence="5 8" id="KW-0408">Iron</keyword>
<sequence length="64" mass="6725">MQVQADVERCQGHGRCALLAPDVFDVDDLGKVLVLRKEVGDELAGDVDEAVTSCPEAALGVSRG</sequence>
<dbReference type="InterPro" id="IPR051269">
    <property type="entry name" value="Fe-S_cluster_ET"/>
</dbReference>
<comment type="function">
    <text evidence="8">Ferredoxins are iron-sulfur proteins that transfer electrons in a wide variety of metabolic reactions.</text>
</comment>